<dbReference type="InterPro" id="IPR001673">
    <property type="entry name" value="S_mold_repeat"/>
</dbReference>
<protein>
    <submittedName>
        <fullName evidence="2">Dictyostelium (Slime mold) repeat-containing protein</fullName>
    </submittedName>
</protein>
<dbReference type="InterPro" id="IPR016186">
    <property type="entry name" value="C-type_lectin-like/link_sf"/>
</dbReference>
<feature type="chain" id="PRO_5019301051" evidence="1">
    <location>
        <begin position="27"/>
        <end position="317"/>
    </location>
</feature>
<evidence type="ECO:0000313" key="2">
    <source>
        <dbReference type="EMBL" id="RWX46637.1"/>
    </source>
</evidence>
<accession>A0A444J0E9</accession>
<dbReference type="SUPFAM" id="SSF56436">
    <property type="entry name" value="C-type lectin-like"/>
    <property type="match status" value="1"/>
</dbReference>
<dbReference type="Pfam" id="PF00526">
    <property type="entry name" value="Dicty_CTDC"/>
    <property type="match status" value="1"/>
</dbReference>
<dbReference type="InterPro" id="IPR016187">
    <property type="entry name" value="CTDL_fold"/>
</dbReference>
<evidence type="ECO:0000313" key="3">
    <source>
        <dbReference type="Proteomes" id="UP000288086"/>
    </source>
</evidence>
<comment type="caution">
    <text evidence="2">The sequence shown here is derived from an EMBL/GenBank/DDBJ whole genome shotgun (WGS) entry which is preliminary data.</text>
</comment>
<dbReference type="Gene3D" id="3.10.100.10">
    <property type="entry name" value="Mannose-Binding Protein A, subunit A"/>
    <property type="match status" value="1"/>
</dbReference>
<name>A0A444J0E9_9BACT</name>
<dbReference type="EMBL" id="MTKP01000264">
    <property type="protein sequence ID" value="RWX46637.1"/>
    <property type="molecule type" value="Genomic_DNA"/>
</dbReference>
<organism evidence="2 3">
    <name type="scientific">Candidatus Electrothrix communis</name>
    <dbReference type="NCBI Taxonomy" id="1859133"/>
    <lineage>
        <taxon>Bacteria</taxon>
        <taxon>Pseudomonadati</taxon>
        <taxon>Thermodesulfobacteriota</taxon>
        <taxon>Desulfobulbia</taxon>
        <taxon>Desulfobulbales</taxon>
        <taxon>Desulfobulbaceae</taxon>
        <taxon>Candidatus Electrothrix</taxon>
    </lineage>
</organism>
<reference evidence="2 3" key="1">
    <citation type="submission" date="2017-01" db="EMBL/GenBank/DDBJ databases">
        <title>The cable genome- insights into the physiology and evolution of filamentous bacteria capable of sulfide oxidation via long distance electron transfer.</title>
        <authorList>
            <person name="Schreiber L."/>
            <person name="Bjerg J.T."/>
            <person name="Boggild A."/>
            <person name="Van De Vossenberg J."/>
            <person name="Meysman F."/>
            <person name="Nielsen L.P."/>
            <person name="Schramm A."/>
            <person name="Kjeldsen K.U."/>
        </authorList>
    </citation>
    <scope>NUCLEOTIDE SEQUENCE [LARGE SCALE GENOMIC DNA]</scope>
    <source>
        <strain evidence="2">A1</strain>
    </source>
</reference>
<dbReference type="Proteomes" id="UP000288086">
    <property type="component" value="Unassembled WGS sequence"/>
</dbReference>
<sequence>MKTRIKPMCGFLIMVTVLGFVTIAHAGDKMEICHVPPDDPDNYHTINVSDKALAGHVRHGDKFMEPCDADCDTICGDENMCTQDYDPTVGCAIGGCYPEPIPLPPGSCDDGNLCTVDSCDALEGCKNVDVICDVNASCNPDTGECESSSKIIFITSETYTGNLGGLAGADVECNSLAEAAELSGTYKAWLSTPTVSAADRLTHSEVPYVLPDGTRVADDWIDFTDGALAHAIDMTDTGATISLPTLAWTNTMSDGSPNGRQGMSETCFEWTTDEGKVTQDYTITGFAGAPAYWREPEWSALVYRPCDSLNRLYCIQQ</sequence>
<feature type="signal peptide" evidence="1">
    <location>
        <begin position="1"/>
        <end position="26"/>
    </location>
</feature>
<dbReference type="AlphaFoldDB" id="A0A444J0E9"/>
<keyword evidence="1" id="KW-0732">Signal</keyword>
<evidence type="ECO:0000256" key="1">
    <source>
        <dbReference type="SAM" id="SignalP"/>
    </source>
</evidence>
<gene>
    <name evidence="2" type="ORF">VT98_12641</name>
</gene>
<keyword evidence="3" id="KW-1185">Reference proteome</keyword>
<proteinExistence type="predicted"/>